<evidence type="ECO:0000256" key="1">
    <source>
        <dbReference type="ARBA" id="ARBA00004606"/>
    </source>
</evidence>
<dbReference type="GeneID" id="54487024"/>
<dbReference type="Gene3D" id="3.90.550.50">
    <property type="match status" value="1"/>
</dbReference>
<evidence type="ECO:0000256" key="8">
    <source>
        <dbReference type="ARBA" id="ARBA00022741"/>
    </source>
</evidence>
<dbReference type="AlphaFoldDB" id="A0A6A6WNC0"/>
<keyword evidence="8" id="KW-0547">Nucleotide-binding</keyword>
<keyword evidence="9" id="KW-0735">Signal-anchor</keyword>
<dbReference type="PANTHER" id="PTHR23033:SF47">
    <property type="entry name" value="APPLE DOMAIN-CONTAINING PROTEIN-RELATED"/>
    <property type="match status" value="1"/>
</dbReference>
<dbReference type="OrthoDB" id="414175at2759"/>
<evidence type="ECO:0000256" key="4">
    <source>
        <dbReference type="ARBA" id="ARBA00012557"/>
    </source>
</evidence>
<evidence type="ECO:0000256" key="10">
    <source>
        <dbReference type="ARBA" id="ARBA00022989"/>
    </source>
</evidence>
<dbReference type="Proteomes" id="UP000799437">
    <property type="component" value="Unassembled WGS sequence"/>
</dbReference>
<evidence type="ECO:0000259" key="12">
    <source>
        <dbReference type="Pfam" id="PF02434"/>
    </source>
</evidence>
<comment type="similarity">
    <text evidence="3">Belongs to the glycosyltransferase 31 family. Beta3-Gal-T subfamily.</text>
</comment>
<keyword evidence="5" id="KW-0328">Glycosyltransferase</keyword>
<comment type="subcellular location">
    <subcellularLocation>
        <location evidence="1">Membrane</location>
        <topology evidence="1">Single-pass type II membrane protein</topology>
    </subcellularLocation>
</comment>
<evidence type="ECO:0000256" key="6">
    <source>
        <dbReference type="ARBA" id="ARBA00022679"/>
    </source>
</evidence>
<keyword evidence="10" id="KW-1133">Transmembrane helix</keyword>
<keyword evidence="14" id="KW-1185">Reference proteome</keyword>
<evidence type="ECO:0000256" key="9">
    <source>
        <dbReference type="ARBA" id="ARBA00022968"/>
    </source>
</evidence>
<gene>
    <name evidence="13" type="ORF">EJ05DRAFT_491337</name>
</gene>
<dbReference type="EC" id="2.4.1.122" evidence="4"/>
<evidence type="ECO:0000256" key="11">
    <source>
        <dbReference type="ARBA" id="ARBA00023136"/>
    </source>
</evidence>
<sequence>MRTGIKVLLAIGAAVSTLPRSPADIAPHSVDDDEDAQVQHHNIPQPASDADQEPPCPHAALSSDFLIVIRTGATEAPQKLPVHFRTTLTCISSYIIYSDLSETITGHPVHDVLAHISESTRSRVPDFTHWRHLREHGRAGLDDAILYGSGPAGALENPGWKLDKFKFLPMTRAALDYRPDAKWYVFLEPDTYLSAQNLATYLANFDAEKPHYIGKHMFLDDVLFAHGGSGFVLSRPAMQKLAAHYSSHEEDLDAITEKSWAGDGVLAKALQQVDINLFVAWPHFQGDAVASLDFNISKLDRRPWCYAPATWHHMRADEVQALWGFETEWREKHGVDAVLRHRDVFAGMIKPNLSVRKPDWDNLSTDTEYNIAKVAHKSFENCRAVCANRQECIQFSYSNGKCSVSANVKLGYPATSQCLEYSNAAGGCVRRAEVDANGGHGVSSGWMMERVQKRRKGTSGCYEWC</sequence>
<accession>A0A6A6WNC0</accession>
<dbReference type="InterPro" id="IPR003378">
    <property type="entry name" value="Fringe-like_glycosylTrfase"/>
</dbReference>
<feature type="domain" description="Fringe-like glycosyltransferase" evidence="12">
    <location>
        <begin position="179"/>
        <end position="247"/>
    </location>
</feature>
<organism evidence="13 14">
    <name type="scientific">Pseudovirgaria hyperparasitica</name>
    <dbReference type="NCBI Taxonomy" id="470096"/>
    <lineage>
        <taxon>Eukaryota</taxon>
        <taxon>Fungi</taxon>
        <taxon>Dikarya</taxon>
        <taxon>Ascomycota</taxon>
        <taxon>Pezizomycotina</taxon>
        <taxon>Dothideomycetes</taxon>
        <taxon>Dothideomycetes incertae sedis</taxon>
        <taxon>Acrospermales</taxon>
        <taxon>Acrospermaceae</taxon>
        <taxon>Pseudovirgaria</taxon>
    </lineage>
</organism>
<protein>
    <recommendedName>
        <fullName evidence="4">N-acetylgalactosaminide beta-1,3-galactosyltransferase</fullName>
        <ecNumber evidence="4">2.4.1.122</ecNumber>
    </recommendedName>
</protein>
<keyword evidence="6" id="KW-0808">Transferase</keyword>
<reference evidence="13" key="1">
    <citation type="journal article" date="2020" name="Stud. Mycol.">
        <title>101 Dothideomycetes genomes: a test case for predicting lifestyles and emergence of pathogens.</title>
        <authorList>
            <person name="Haridas S."/>
            <person name="Albert R."/>
            <person name="Binder M."/>
            <person name="Bloem J."/>
            <person name="Labutti K."/>
            <person name="Salamov A."/>
            <person name="Andreopoulos B."/>
            <person name="Baker S."/>
            <person name="Barry K."/>
            <person name="Bills G."/>
            <person name="Bluhm B."/>
            <person name="Cannon C."/>
            <person name="Castanera R."/>
            <person name="Culley D."/>
            <person name="Daum C."/>
            <person name="Ezra D."/>
            <person name="Gonzalez J."/>
            <person name="Henrissat B."/>
            <person name="Kuo A."/>
            <person name="Liang C."/>
            <person name="Lipzen A."/>
            <person name="Lutzoni F."/>
            <person name="Magnuson J."/>
            <person name="Mondo S."/>
            <person name="Nolan M."/>
            <person name="Ohm R."/>
            <person name="Pangilinan J."/>
            <person name="Park H.-J."/>
            <person name="Ramirez L."/>
            <person name="Alfaro M."/>
            <person name="Sun H."/>
            <person name="Tritt A."/>
            <person name="Yoshinaga Y."/>
            <person name="Zwiers L.-H."/>
            <person name="Turgeon B."/>
            <person name="Goodwin S."/>
            <person name="Spatafora J."/>
            <person name="Crous P."/>
            <person name="Grigoriev I."/>
        </authorList>
    </citation>
    <scope>NUCLEOTIDE SEQUENCE</scope>
    <source>
        <strain evidence="13">CBS 121739</strain>
    </source>
</reference>
<proteinExistence type="inferred from homology"/>
<dbReference type="InterPro" id="IPR026050">
    <property type="entry name" value="C1GALT1/C1GALT1_chp1"/>
</dbReference>
<dbReference type="EMBL" id="ML996565">
    <property type="protein sequence ID" value="KAF2763539.1"/>
    <property type="molecule type" value="Genomic_DNA"/>
</dbReference>
<keyword evidence="7" id="KW-0812">Transmembrane</keyword>
<name>A0A6A6WNC0_9PEZI</name>
<evidence type="ECO:0000313" key="14">
    <source>
        <dbReference type="Proteomes" id="UP000799437"/>
    </source>
</evidence>
<dbReference type="RefSeq" id="XP_033605990.1">
    <property type="nucleotide sequence ID" value="XM_033745970.1"/>
</dbReference>
<dbReference type="GO" id="GO:0016263">
    <property type="term" value="F:glycoprotein-N-acetylgalactosamine 3-beta-galactosyltransferase activity"/>
    <property type="evidence" value="ECO:0007669"/>
    <property type="project" value="UniProtKB-EC"/>
</dbReference>
<dbReference type="GO" id="GO:0016020">
    <property type="term" value="C:membrane"/>
    <property type="evidence" value="ECO:0007669"/>
    <property type="project" value="UniProtKB-SubCell"/>
</dbReference>
<evidence type="ECO:0000313" key="13">
    <source>
        <dbReference type="EMBL" id="KAF2763539.1"/>
    </source>
</evidence>
<dbReference type="Pfam" id="PF02434">
    <property type="entry name" value="Fringe"/>
    <property type="match status" value="1"/>
</dbReference>
<evidence type="ECO:0000256" key="7">
    <source>
        <dbReference type="ARBA" id="ARBA00022692"/>
    </source>
</evidence>
<dbReference type="GO" id="GO:0000166">
    <property type="term" value="F:nucleotide binding"/>
    <property type="evidence" value="ECO:0007669"/>
    <property type="project" value="UniProtKB-KW"/>
</dbReference>
<keyword evidence="11" id="KW-0472">Membrane</keyword>
<comment type="pathway">
    <text evidence="2">Protein modification; protein glycosylation.</text>
</comment>
<evidence type="ECO:0000256" key="5">
    <source>
        <dbReference type="ARBA" id="ARBA00022676"/>
    </source>
</evidence>
<dbReference type="PANTHER" id="PTHR23033">
    <property type="entry name" value="BETA1,3-GALACTOSYLTRANSFERASE"/>
    <property type="match status" value="1"/>
</dbReference>
<evidence type="ECO:0000256" key="3">
    <source>
        <dbReference type="ARBA" id="ARBA00006462"/>
    </source>
</evidence>
<evidence type="ECO:0000256" key="2">
    <source>
        <dbReference type="ARBA" id="ARBA00004922"/>
    </source>
</evidence>